<protein>
    <submittedName>
        <fullName evidence="2">Uncharacterized protein</fullName>
    </submittedName>
</protein>
<evidence type="ECO:0000313" key="2">
    <source>
        <dbReference type="EMBL" id="EEX70928.1"/>
    </source>
</evidence>
<dbReference type="STRING" id="626522.GCWU000325_02172"/>
<organism evidence="2 3">
    <name type="scientific">Alloprevotella tannerae ATCC 51259</name>
    <dbReference type="NCBI Taxonomy" id="626522"/>
    <lineage>
        <taxon>Bacteria</taxon>
        <taxon>Pseudomonadati</taxon>
        <taxon>Bacteroidota</taxon>
        <taxon>Bacteroidia</taxon>
        <taxon>Bacteroidales</taxon>
        <taxon>Prevotellaceae</taxon>
        <taxon>Alloprevotella</taxon>
    </lineage>
</organism>
<feature type="region of interest" description="Disordered" evidence="1">
    <location>
        <begin position="1"/>
        <end position="70"/>
    </location>
</feature>
<dbReference type="HOGENOM" id="CLU_2754568_0_0_10"/>
<feature type="compositionally biased region" description="Basic and acidic residues" evidence="1">
    <location>
        <begin position="1"/>
        <end position="11"/>
    </location>
</feature>
<keyword evidence="3" id="KW-1185">Reference proteome</keyword>
<feature type="compositionally biased region" description="Basic and acidic residues" evidence="1">
    <location>
        <begin position="36"/>
        <end position="62"/>
    </location>
</feature>
<sequence length="70" mass="8008">MKNLSAHDEKASNQNLRAQRPMLRPKKSSQKPMKPTKTERITKYRRPEMRTKQATDGARDGPAEASRLST</sequence>
<dbReference type="AlphaFoldDB" id="C9LIW1"/>
<evidence type="ECO:0000313" key="3">
    <source>
        <dbReference type="Proteomes" id="UP000003460"/>
    </source>
</evidence>
<dbReference type="EMBL" id="ACIJ02000023">
    <property type="protein sequence ID" value="EEX70928.1"/>
    <property type="molecule type" value="Genomic_DNA"/>
</dbReference>
<accession>C9LIW1</accession>
<reference evidence="2" key="1">
    <citation type="submission" date="2009-09" db="EMBL/GenBank/DDBJ databases">
        <authorList>
            <person name="Weinstock G."/>
            <person name="Sodergren E."/>
            <person name="Clifton S."/>
            <person name="Fulton L."/>
            <person name="Fulton B."/>
            <person name="Courtney L."/>
            <person name="Fronick C."/>
            <person name="Harrison M."/>
            <person name="Strong C."/>
            <person name="Farmer C."/>
            <person name="Delahaunty K."/>
            <person name="Markovic C."/>
            <person name="Hall O."/>
            <person name="Minx P."/>
            <person name="Tomlinson C."/>
            <person name="Mitreva M."/>
            <person name="Nelson J."/>
            <person name="Hou S."/>
            <person name="Wollam A."/>
            <person name="Pepin K.H."/>
            <person name="Johnson M."/>
            <person name="Bhonagiri V."/>
            <person name="Nash W.E."/>
            <person name="Warren W."/>
            <person name="Chinwalla A."/>
            <person name="Mardis E.R."/>
            <person name="Wilson R.K."/>
        </authorList>
    </citation>
    <scope>NUCLEOTIDE SEQUENCE [LARGE SCALE GENOMIC DNA]</scope>
    <source>
        <strain evidence="2">ATCC 51259</strain>
    </source>
</reference>
<proteinExistence type="predicted"/>
<dbReference type="Proteomes" id="UP000003460">
    <property type="component" value="Unassembled WGS sequence"/>
</dbReference>
<name>C9LIW1_9BACT</name>
<evidence type="ECO:0000256" key="1">
    <source>
        <dbReference type="SAM" id="MobiDB-lite"/>
    </source>
</evidence>
<comment type="caution">
    <text evidence="2">The sequence shown here is derived from an EMBL/GenBank/DDBJ whole genome shotgun (WGS) entry which is preliminary data.</text>
</comment>
<gene>
    <name evidence="2" type="ORF">GCWU000325_02172</name>
</gene>